<dbReference type="eggNOG" id="COG2002">
    <property type="taxonomic scope" value="Bacteria"/>
</dbReference>
<dbReference type="InterPro" id="IPR007159">
    <property type="entry name" value="SpoVT-AbrB_dom"/>
</dbReference>
<protein>
    <submittedName>
        <fullName evidence="3">Transcriptional regulator, AbrB family</fullName>
    </submittedName>
</protein>
<dbReference type="GO" id="GO:0003677">
    <property type="term" value="F:DNA binding"/>
    <property type="evidence" value="ECO:0007669"/>
    <property type="project" value="UniProtKB-UniRule"/>
</dbReference>
<sequence length="89" mass="9648">MRAPQEQAEVDMASRITSDGRVRIPKDILETLDVGPGGEVDFKRGADGAVVLEKVSQPSRRQIDWEKVIGSAGPGLSTDEVMKLLRGDD</sequence>
<dbReference type="SUPFAM" id="SSF89447">
    <property type="entry name" value="AbrB/MazE/MraZ-like"/>
    <property type="match status" value="1"/>
</dbReference>
<accession>Q13E05</accession>
<dbReference type="AlphaFoldDB" id="Q13E05"/>
<evidence type="ECO:0000259" key="2">
    <source>
        <dbReference type="PROSITE" id="PS51740"/>
    </source>
</evidence>
<dbReference type="EMBL" id="CP000283">
    <property type="protein sequence ID" value="ABE37684.1"/>
    <property type="molecule type" value="Genomic_DNA"/>
</dbReference>
<proteinExistence type="predicted"/>
<dbReference type="STRING" id="316057.RPD_0446"/>
<dbReference type="KEGG" id="rpd:RPD_0446"/>
<dbReference type="HOGENOM" id="CLU_158484_5_1_5"/>
<dbReference type="Gene3D" id="2.10.260.10">
    <property type="match status" value="1"/>
</dbReference>
<dbReference type="PROSITE" id="PS51740">
    <property type="entry name" value="SPOVT_ABRB"/>
    <property type="match status" value="1"/>
</dbReference>
<dbReference type="InterPro" id="IPR037914">
    <property type="entry name" value="SpoVT-AbrB_sf"/>
</dbReference>
<gene>
    <name evidence="3" type="ordered locus">RPD_0446</name>
</gene>
<keyword evidence="1" id="KW-0238">DNA-binding</keyword>
<dbReference type="Proteomes" id="UP000001818">
    <property type="component" value="Chromosome"/>
</dbReference>
<evidence type="ECO:0000313" key="3">
    <source>
        <dbReference type="EMBL" id="ABE37684.1"/>
    </source>
</evidence>
<feature type="domain" description="SpoVT-AbrB" evidence="2">
    <location>
        <begin position="11"/>
        <end position="57"/>
    </location>
</feature>
<organism evidence="3 4">
    <name type="scientific">Rhodopseudomonas palustris (strain BisB5)</name>
    <dbReference type="NCBI Taxonomy" id="316057"/>
    <lineage>
        <taxon>Bacteria</taxon>
        <taxon>Pseudomonadati</taxon>
        <taxon>Pseudomonadota</taxon>
        <taxon>Alphaproteobacteria</taxon>
        <taxon>Hyphomicrobiales</taxon>
        <taxon>Nitrobacteraceae</taxon>
        <taxon>Rhodopseudomonas</taxon>
    </lineage>
</organism>
<dbReference type="Pfam" id="PF04014">
    <property type="entry name" value="MazE_antitoxin"/>
    <property type="match status" value="1"/>
</dbReference>
<evidence type="ECO:0000256" key="1">
    <source>
        <dbReference type="PROSITE-ProRule" id="PRU01076"/>
    </source>
</evidence>
<evidence type="ECO:0000313" key="4">
    <source>
        <dbReference type="Proteomes" id="UP000001818"/>
    </source>
</evidence>
<reference evidence="3 4" key="1">
    <citation type="submission" date="2006-03" db="EMBL/GenBank/DDBJ databases">
        <title>Complete sequence of Rhodopseudomonas palustris BisB5.</title>
        <authorList>
            <consortium name="US DOE Joint Genome Institute"/>
            <person name="Copeland A."/>
            <person name="Lucas S."/>
            <person name="Lapidus A."/>
            <person name="Barry K."/>
            <person name="Detter J.C."/>
            <person name="Glavina del Rio T."/>
            <person name="Hammon N."/>
            <person name="Israni S."/>
            <person name="Dalin E."/>
            <person name="Tice H."/>
            <person name="Pitluck S."/>
            <person name="Chain P."/>
            <person name="Malfatti S."/>
            <person name="Shin M."/>
            <person name="Vergez L."/>
            <person name="Schmutz J."/>
            <person name="Larimer F."/>
            <person name="Land M."/>
            <person name="Hauser L."/>
            <person name="Pelletier D.A."/>
            <person name="Kyrpides N."/>
            <person name="Lykidis A."/>
            <person name="Oda Y."/>
            <person name="Harwood C.S."/>
            <person name="Richardson P."/>
        </authorList>
    </citation>
    <scope>NUCLEOTIDE SEQUENCE [LARGE SCALE GENOMIC DNA]</scope>
    <source>
        <strain evidence="3 4">BisB5</strain>
    </source>
</reference>
<name>Q13E05_RHOPS</name>
<dbReference type="SMART" id="SM00966">
    <property type="entry name" value="SpoVT_AbrB"/>
    <property type="match status" value="1"/>
</dbReference>